<dbReference type="GO" id="GO:0004607">
    <property type="term" value="F:phosphatidylcholine-sterol O-acyltransferase activity"/>
    <property type="evidence" value="ECO:0007669"/>
    <property type="project" value="UniProtKB-EC"/>
</dbReference>
<dbReference type="EC" id="2.3.1.43" evidence="3"/>
<dbReference type="PANTHER" id="PTHR45642:SF139">
    <property type="entry name" value="SGNH HYDROLASE-TYPE ESTERASE DOMAIN-CONTAINING PROTEIN"/>
    <property type="match status" value="1"/>
</dbReference>
<sequence length="435" mass="49446">MYHHKRMCRWLCILLFFIPLVSTASIPVKSIVVFGDSLSDTGNTTHLLKSLRNEENPAYIVAPFKIFVINKMIEFANDYYVPQVVLDAGILAVTDFFDHDLAPYIVNLIAQVKLVPILPGKPYWKSRFSNGRVWNEYLADMLSIQKDDDDVYLNRAFGGSWAATYDTQLTVWNVIRHPLGIIKTLIVGKLIPPSLGLTVQAYLLEHQKLSHETVYFVFSGGNDYINALQYEDKYDSAVMSAYIDNIVDGVSSAVLKLAQAGARRIIVLGVPHAGDTPKFVKTADRELLNFASDTHNERLAARVDEWKQLYPDADIFFINTQEYLERAVNNPENYGFANVTDACIDVKFPMFQGLERSAFANNFVLRYAQVLQHKENNFAPGETNYHVCDVPEDYLFWDEIHPSTRAHQYFAFEVCTAMKEHGYAVTCKQPESPRA</sequence>
<dbReference type="Gene3D" id="3.40.50.1110">
    <property type="entry name" value="SGNH hydrolase"/>
    <property type="match status" value="1"/>
</dbReference>
<dbReference type="EMBL" id="UGOG01000001">
    <property type="protein sequence ID" value="STX64030.1"/>
    <property type="molecule type" value="Genomic_DNA"/>
</dbReference>
<dbReference type="Proteomes" id="UP000254040">
    <property type="component" value="Unassembled WGS sequence"/>
</dbReference>
<dbReference type="InterPro" id="IPR008265">
    <property type="entry name" value="Lipase_GDSL_AS"/>
</dbReference>
<reference evidence="2 4" key="1">
    <citation type="submission" date="2015-11" db="EMBL/GenBank/DDBJ databases">
        <title>Genomic analysis of 38 Legionella species identifies large and diverse effector repertoires.</title>
        <authorList>
            <person name="Burstein D."/>
            <person name="Amaro F."/>
            <person name="Zusman T."/>
            <person name="Lifshitz Z."/>
            <person name="Cohen O."/>
            <person name="Gilbert J.A."/>
            <person name="Pupko T."/>
            <person name="Shuman H.A."/>
            <person name="Segal G."/>
        </authorList>
    </citation>
    <scope>NUCLEOTIDE SEQUENCE [LARGE SCALE GENOMIC DNA]</scope>
    <source>
        <strain evidence="2 4">ATCC 43877</strain>
    </source>
</reference>
<dbReference type="InterPro" id="IPR050592">
    <property type="entry name" value="GDSL_lipolytic_enzyme"/>
</dbReference>
<evidence type="ECO:0000313" key="5">
    <source>
        <dbReference type="Proteomes" id="UP000254040"/>
    </source>
</evidence>
<keyword evidence="3" id="KW-0808">Transferase</keyword>
<dbReference type="PANTHER" id="PTHR45642">
    <property type="entry name" value="GDSL ESTERASE/LIPASE EXL3"/>
    <property type="match status" value="1"/>
</dbReference>
<organism evidence="3 5">
    <name type="scientific">Legionella moravica</name>
    <dbReference type="NCBI Taxonomy" id="39962"/>
    <lineage>
        <taxon>Bacteria</taxon>
        <taxon>Pseudomonadati</taxon>
        <taxon>Pseudomonadota</taxon>
        <taxon>Gammaproteobacteria</taxon>
        <taxon>Legionellales</taxon>
        <taxon>Legionellaceae</taxon>
        <taxon>Legionella</taxon>
    </lineage>
</organism>
<evidence type="ECO:0000313" key="2">
    <source>
        <dbReference type="EMBL" id="KTD34313.1"/>
    </source>
</evidence>
<accession>A0A378K173</accession>
<evidence type="ECO:0000313" key="3">
    <source>
        <dbReference type="EMBL" id="STX64030.1"/>
    </source>
</evidence>
<dbReference type="EMBL" id="LNYN01000020">
    <property type="protein sequence ID" value="KTD34313.1"/>
    <property type="molecule type" value="Genomic_DNA"/>
</dbReference>
<protein>
    <submittedName>
        <fullName evidence="2 3">Phospholipase/lecithinase/hemolysin</fullName>
        <ecNumber evidence="3">2.3.1.43</ecNumber>
    </submittedName>
</protein>
<dbReference type="Pfam" id="PF00657">
    <property type="entry name" value="Lipase_GDSL"/>
    <property type="match status" value="1"/>
</dbReference>
<evidence type="ECO:0000313" key="4">
    <source>
        <dbReference type="Proteomes" id="UP000054985"/>
    </source>
</evidence>
<reference evidence="3 5" key="2">
    <citation type="submission" date="2018-06" db="EMBL/GenBank/DDBJ databases">
        <authorList>
            <consortium name="Pathogen Informatics"/>
            <person name="Doyle S."/>
        </authorList>
    </citation>
    <scope>NUCLEOTIDE SEQUENCE [LARGE SCALE GENOMIC DNA]</scope>
    <source>
        <strain evidence="3 5">NCTC12239</strain>
    </source>
</reference>
<dbReference type="GO" id="GO:0006629">
    <property type="term" value="P:lipid metabolic process"/>
    <property type="evidence" value="ECO:0007669"/>
    <property type="project" value="InterPro"/>
</dbReference>
<proteinExistence type="predicted"/>
<dbReference type="OrthoDB" id="5292073at2"/>
<dbReference type="CDD" id="cd01846">
    <property type="entry name" value="fatty_acyltransferase_like"/>
    <property type="match status" value="1"/>
</dbReference>
<evidence type="ECO:0000256" key="1">
    <source>
        <dbReference type="ARBA" id="ARBA00022729"/>
    </source>
</evidence>
<dbReference type="PROSITE" id="PS01098">
    <property type="entry name" value="LIPASE_GDSL_SER"/>
    <property type="match status" value="1"/>
</dbReference>
<dbReference type="SUPFAM" id="SSF52266">
    <property type="entry name" value="SGNH hydrolase"/>
    <property type="match status" value="1"/>
</dbReference>
<gene>
    <name evidence="2" type="ORF">Lmor_1710</name>
    <name evidence="3" type="ORF">NCTC12239_02991</name>
</gene>
<name>A0A378K173_9GAMM</name>
<dbReference type="AlphaFoldDB" id="A0A378K173"/>
<dbReference type="RefSeq" id="WP_028382763.1">
    <property type="nucleotide sequence ID" value="NZ_CAAAJG010000012.1"/>
</dbReference>
<keyword evidence="4" id="KW-1185">Reference proteome</keyword>
<dbReference type="NCBIfam" id="NF045907">
    <property type="entry name" value="LplActasePlaCLeg"/>
    <property type="match status" value="1"/>
</dbReference>
<dbReference type="STRING" id="39962.Lmor_1710"/>
<keyword evidence="1" id="KW-0732">Signal</keyword>
<dbReference type="Proteomes" id="UP000054985">
    <property type="component" value="Unassembled WGS sequence"/>
</dbReference>
<dbReference type="InterPro" id="IPR036514">
    <property type="entry name" value="SGNH_hydro_sf"/>
</dbReference>
<dbReference type="GO" id="GO:0016298">
    <property type="term" value="F:lipase activity"/>
    <property type="evidence" value="ECO:0007669"/>
    <property type="project" value="InterPro"/>
</dbReference>
<keyword evidence="3" id="KW-0012">Acyltransferase</keyword>
<dbReference type="InterPro" id="IPR001087">
    <property type="entry name" value="GDSL"/>
</dbReference>